<keyword evidence="2" id="KW-1003">Cell membrane</keyword>
<evidence type="ECO:0000256" key="7">
    <source>
        <dbReference type="ARBA" id="ARBA00023136"/>
    </source>
</evidence>
<keyword evidence="3" id="KW-0328">Glycosyltransferase</keyword>
<dbReference type="PANTHER" id="PTHR33908:SF3">
    <property type="entry name" value="UNDECAPRENYL PHOSPHATE-ALPHA-4-AMINO-4-DEOXY-L-ARABINOSE ARABINOSYL TRANSFERASE"/>
    <property type="match status" value="1"/>
</dbReference>
<protein>
    <recommendedName>
        <fullName evidence="9">Glycosyltransferase RgtA/B/C/D-like domain-containing protein</fullName>
    </recommendedName>
</protein>
<keyword evidence="7 8" id="KW-0472">Membrane</keyword>
<name>A0A2M7BBV9_9BACT</name>
<keyword evidence="4" id="KW-0808">Transferase</keyword>
<comment type="subcellular location">
    <subcellularLocation>
        <location evidence="1">Cell membrane</location>
        <topology evidence="1">Multi-pass membrane protein</topology>
    </subcellularLocation>
</comment>
<evidence type="ECO:0000256" key="3">
    <source>
        <dbReference type="ARBA" id="ARBA00022676"/>
    </source>
</evidence>
<feature type="transmembrane region" description="Helical" evidence="8">
    <location>
        <begin position="313"/>
        <end position="331"/>
    </location>
</feature>
<dbReference type="Pfam" id="PF13231">
    <property type="entry name" value="PMT_2"/>
    <property type="match status" value="1"/>
</dbReference>
<accession>A0A2M7BBV9</accession>
<evidence type="ECO:0000313" key="10">
    <source>
        <dbReference type="EMBL" id="PIV00550.1"/>
    </source>
</evidence>
<feature type="transmembrane region" description="Helical" evidence="8">
    <location>
        <begin position="69"/>
        <end position="90"/>
    </location>
</feature>
<feature type="transmembrane region" description="Helical" evidence="8">
    <location>
        <begin position="149"/>
        <end position="181"/>
    </location>
</feature>
<evidence type="ECO:0000259" key="9">
    <source>
        <dbReference type="Pfam" id="PF13231"/>
    </source>
</evidence>
<dbReference type="PANTHER" id="PTHR33908">
    <property type="entry name" value="MANNOSYLTRANSFERASE YKCB-RELATED"/>
    <property type="match status" value="1"/>
</dbReference>
<feature type="transmembrane region" description="Helical" evidence="8">
    <location>
        <begin position="338"/>
        <end position="358"/>
    </location>
</feature>
<dbReference type="GO" id="GO:0005886">
    <property type="term" value="C:plasma membrane"/>
    <property type="evidence" value="ECO:0007669"/>
    <property type="project" value="UniProtKB-SubCell"/>
</dbReference>
<dbReference type="GO" id="GO:0009103">
    <property type="term" value="P:lipopolysaccharide biosynthetic process"/>
    <property type="evidence" value="ECO:0007669"/>
    <property type="project" value="UniProtKB-ARBA"/>
</dbReference>
<evidence type="ECO:0000256" key="8">
    <source>
        <dbReference type="SAM" id="Phobius"/>
    </source>
</evidence>
<comment type="caution">
    <text evidence="10">The sequence shown here is derived from an EMBL/GenBank/DDBJ whole genome shotgun (WGS) entry which is preliminary data.</text>
</comment>
<dbReference type="EMBL" id="PEVD01000052">
    <property type="protein sequence ID" value="PIV00550.1"/>
    <property type="molecule type" value="Genomic_DNA"/>
</dbReference>
<feature type="transmembrane region" description="Helical" evidence="8">
    <location>
        <begin position="229"/>
        <end position="248"/>
    </location>
</feature>
<evidence type="ECO:0000256" key="1">
    <source>
        <dbReference type="ARBA" id="ARBA00004651"/>
    </source>
</evidence>
<feature type="transmembrane region" description="Helical" evidence="8">
    <location>
        <begin position="187"/>
        <end position="208"/>
    </location>
</feature>
<proteinExistence type="predicted"/>
<dbReference type="InterPro" id="IPR050297">
    <property type="entry name" value="LipidA_mod_glycosyltrf_83"/>
</dbReference>
<evidence type="ECO:0000256" key="6">
    <source>
        <dbReference type="ARBA" id="ARBA00022989"/>
    </source>
</evidence>
<evidence type="ECO:0000313" key="11">
    <source>
        <dbReference type="Proteomes" id="UP000230399"/>
    </source>
</evidence>
<feature type="transmembrane region" description="Helical" evidence="8">
    <location>
        <begin position="254"/>
        <end position="275"/>
    </location>
</feature>
<gene>
    <name evidence="10" type="ORF">COS55_03340</name>
</gene>
<dbReference type="InterPro" id="IPR038731">
    <property type="entry name" value="RgtA/B/C-like"/>
</dbReference>
<dbReference type="AlphaFoldDB" id="A0A2M7BBV9"/>
<dbReference type="GO" id="GO:0016763">
    <property type="term" value="F:pentosyltransferase activity"/>
    <property type="evidence" value="ECO:0007669"/>
    <property type="project" value="TreeGrafter"/>
</dbReference>
<reference evidence="11" key="1">
    <citation type="submission" date="2017-09" db="EMBL/GenBank/DDBJ databases">
        <title>Depth-based differentiation of microbial function through sediment-hosted aquifers and enrichment of novel symbionts in the deep terrestrial subsurface.</title>
        <authorList>
            <person name="Probst A.J."/>
            <person name="Ladd B."/>
            <person name="Jarett J.K."/>
            <person name="Geller-Mcgrath D.E."/>
            <person name="Sieber C.M.K."/>
            <person name="Emerson J.B."/>
            <person name="Anantharaman K."/>
            <person name="Thomas B.C."/>
            <person name="Malmstrom R."/>
            <person name="Stieglmeier M."/>
            <person name="Klingl A."/>
            <person name="Woyke T."/>
            <person name="Ryan C.M."/>
            <person name="Banfield J.F."/>
        </authorList>
    </citation>
    <scope>NUCLEOTIDE SEQUENCE [LARGE SCALE GENOMIC DNA]</scope>
</reference>
<keyword evidence="6 8" id="KW-1133">Transmembrane helix</keyword>
<dbReference type="Proteomes" id="UP000230399">
    <property type="component" value="Unassembled WGS sequence"/>
</dbReference>
<feature type="domain" description="Glycosyltransferase RgtA/B/C/D-like" evidence="9">
    <location>
        <begin position="49"/>
        <end position="202"/>
    </location>
</feature>
<evidence type="ECO:0000256" key="2">
    <source>
        <dbReference type="ARBA" id="ARBA00022475"/>
    </source>
</evidence>
<keyword evidence="5 8" id="KW-0812">Transmembrane</keyword>
<feature type="transmembrane region" description="Helical" evidence="8">
    <location>
        <begin position="97"/>
        <end position="115"/>
    </location>
</feature>
<sequence>MIIFLLLAVSLFLRLINLNQSLWLDEAVQAITARQNFSYIFQEIAGDFHPPLYHFLMHFWVRFFGNSEIAMRLPSVLFGVATVLVLYKYLSYVRLKTVAILTALFLATSPFHIYYSQEARMYSMACFFAALSMYFFMKIKELTKLRINGLFILFFISTILMIYSDYYGFLVLLAQMIYLAIKRNYKFLLICLFAFLLVYLPWVPMLIIQLKTGMLASQTLPGWARLVNVTFWKAVPLTLIKFTIGRITIFNRGIYFFISLAIIVMNGFLIVKGFLKRKTFQISNFKFQIVLWFVVPLLISWLASLFIPNFQPFRLLLILPAFYLLLAEGISATSSKKLQFFVVGLFLTINLGCLSAYYSNPYFHREDWKGTVNFLLKQTNSKVLLPSMTSNWPIRYYDPDLKIKIIYGGKGINPINELTNYEINGLMDYEIKNVFYVRYLVSLFDPQELILEMLEKQGYTKIKEISFNQIAVWEYELTDYEFR</sequence>
<evidence type="ECO:0000256" key="5">
    <source>
        <dbReference type="ARBA" id="ARBA00022692"/>
    </source>
</evidence>
<dbReference type="GO" id="GO:0010041">
    <property type="term" value="P:response to iron(III) ion"/>
    <property type="evidence" value="ECO:0007669"/>
    <property type="project" value="TreeGrafter"/>
</dbReference>
<evidence type="ECO:0000256" key="4">
    <source>
        <dbReference type="ARBA" id="ARBA00022679"/>
    </source>
</evidence>
<organism evidence="10 11">
    <name type="scientific">Candidatus Shapirobacteria bacterium CG03_land_8_20_14_0_80_40_19</name>
    <dbReference type="NCBI Taxonomy" id="1974880"/>
    <lineage>
        <taxon>Bacteria</taxon>
        <taxon>Candidatus Shapironibacteriota</taxon>
    </lineage>
</organism>
<feature type="transmembrane region" description="Helical" evidence="8">
    <location>
        <begin position="287"/>
        <end position="307"/>
    </location>
</feature>